<dbReference type="Proteomes" id="UP000186341">
    <property type="component" value="Unassembled WGS sequence"/>
</dbReference>
<dbReference type="GO" id="GO:0017108">
    <property type="term" value="F:5'-flap endonuclease activity"/>
    <property type="evidence" value="ECO:0007669"/>
    <property type="project" value="InterPro"/>
</dbReference>
<feature type="region of interest" description="Disordered" evidence="6">
    <location>
        <begin position="1"/>
        <end position="87"/>
    </location>
</feature>
<feature type="compositionally biased region" description="Polar residues" evidence="6">
    <location>
        <begin position="1"/>
        <end position="24"/>
    </location>
</feature>
<dbReference type="PANTHER" id="PTHR42646:SF2">
    <property type="entry name" value="5'-3' EXONUCLEASE FAMILY PROTEIN"/>
    <property type="match status" value="1"/>
</dbReference>
<dbReference type="SUPFAM" id="SSF88723">
    <property type="entry name" value="PIN domain-like"/>
    <property type="match status" value="1"/>
</dbReference>
<dbReference type="GO" id="GO:0033567">
    <property type="term" value="P:DNA replication, Okazaki fragment processing"/>
    <property type="evidence" value="ECO:0007669"/>
    <property type="project" value="InterPro"/>
</dbReference>
<evidence type="ECO:0000256" key="4">
    <source>
        <dbReference type="ARBA" id="ARBA00049957"/>
    </source>
</evidence>
<dbReference type="Pfam" id="PF02739">
    <property type="entry name" value="5_3_exonuc_N"/>
    <property type="match status" value="1"/>
</dbReference>
<feature type="domain" description="5'-3' exonuclease" evidence="7">
    <location>
        <begin position="103"/>
        <end position="422"/>
    </location>
</feature>
<feature type="compositionally biased region" description="Polar residues" evidence="6">
    <location>
        <begin position="509"/>
        <end position="526"/>
    </location>
</feature>
<dbReference type="InterPro" id="IPR002421">
    <property type="entry name" value="5-3_exonuclease"/>
</dbReference>
<feature type="compositionally biased region" description="Basic residues" evidence="6">
    <location>
        <begin position="32"/>
        <end position="48"/>
    </location>
</feature>
<dbReference type="InterPro" id="IPR036279">
    <property type="entry name" value="5-3_exonuclease_C_sf"/>
</dbReference>
<feature type="region of interest" description="Disordered" evidence="6">
    <location>
        <begin position="459"/>
        <end position="666"/>
    </location>
</feature>
<dbReference type="CDD" id="cd09859">
    <property type="entry name" value="PIN_53EXO"/>
    <property type="match status" value="1"/>
</dbReference>
<evidence type="ECO:0000256" key="6">
    <source>
        <dbReference type="SAM" id="MobiDB-lite"/>
    </source>
</evidence>
<keyword evidence="1" id="KW-0540">Nuclease</keyword>
<dbReference type="InterPro" id="IPR020046">
    <property type="entry name" value="5-3_exonucl_a-hlix_arch_N"/>
</dbReference>
<keyword evidence="9" id="KW-1185">Reference proteome</keyword>
<feature type="compositionally biased region" description="Low complexity" evidence="6">
    <location>
        <begin position="476"/>
        <end position="495"/>
    </location>
</feature>
<keyword evidence="2" id="KW-0378">Hydrolase</keyword>
<evidence type="ECO:0000256" key="5">
    <source>
        <dbReference type="ARBA" id="ARBA00050026"/>
    </source>
</evidence>
<protein>
    <recommendedName>
        <fullName evidence="5">5'-3' exonuclease</fullName>
    </recommendedName>
</protein>
<dbReference type="InterPro" id="IPR008918">
    <property type="entry name" value="HhH2"/>
</dbReference>
<evidence type="ECO:0000256" key="3">
    <source>
        <dbReference type="ARBA" id="ARBA00023125"/>
    </source>
</evidence>
<dbReference type="Pfam" id="PF01367">
    <property type="entry name" value="5_3_exonuc"/>
    <property type="match status" value="1"/>
</dbReference>
<dbReference type="OrthoDB" id="9806424at2"/>
<feature type="compositionally biased region" description="Polar residues" evidence="6">
    <location>
        <begin position="52"/>
        <end position="71"/>
    </location>
</feature>
<evidence type="ECO:0000313" key="8">
    <source>
        <dbReference type="EMBL" id="OLU36552.1"/>
    </source>
</evidence>
<dbReference type="InterPro" id="IPR029060">
    <property type="entry name" value="PIN-like_dom_sf"/>
</dbReference>
<dbReference type="SMART" id="SM00279">
    <property type="entry name" value="HhH2"/>
    <property type="match status" value="1"/>
</dbReference>
<comment type="caution">
    <text evidence="8">The sequence shown here is derived from an EMBL/GenBank/DDBJ whole genome shotgun (WGS) entry which is preliminary data.</text>
</comment>
<dbReference type="CDD" id="cd09898">
    <property type="entry name" value="H3TH_53EXO"/>
    <property type="match status" value="1"/>
</dbReference>
<dbReference type="PANTHER" id="PTHR42646">
    <property type="entry name" value="FLAP ENDONUCLEASE XNI"/>
    <property type="match status" value="1"/>
</dbReference>
<accession>A0A1U7NCW0</accession>
<dbReference type="GeneID" id="82203889"/>
<name>A0A1U7NCW0_9FIRM</name>
<evidence type="ECO:0000313" key="9">
    <source>
        <dbReference type="Proteomes" id="UP000186341"/>
    </source>
</evidence>
<proteinExistence type="predicted"/>
<dbReference type="Gene3D" id="1.10.150.20">
    <property type="entry name" value="5' to 3' exonuclease, C-terminal subdomain"/>
    <property type="match status" value="1"/>
</dbReference>
<dbReference type="SUPFAM" id="SSF47807">
    <property type="entry name" value="5' to 3' exonuclease, C-terminal subdomain"/>
    <property type="match status" value="1"/>
</dbReference>
<evidence type="ECO:0000256" key="2">
    <source>
        <dbReference type="ARBA" id="ARBA00022801"/>
    </source>
</evidence>
<keyword evidence="3" id="KW-0238">DNA-binding</keyword>
<sequence>MKHNPTLTYDENKQASVLSTVQRTQKTENAKKGSRLPVRKKANKKVQKNLKTSNATSPFASKNQGRNYSSCKNKKTNTNKNKNNLPAQNQKLAERTKNTSNSQYLLIVDGSSLLATSYYSSLPKAIRKEKNEDKKSLLYEKLLKKDKENRYTNAVELFFHTLFTIMTFQHPSHLVICWDVTRNTFRKELWQSYKSNRSETPAPLREQFETAYSICEKLGIPQYRDSQYEADDFAGTLCTVMEEYMNVRILTRDKDYFQLISEKTRIWYGMSDLDKVRDWRRKHQMKTCLPSRVVEVDRKVLKREFGYLPESVPMIKALAGDASDNIPGVSGIGEIRSMKLAEHYLNPEELYLAIEKANTAQKKKKLNQLWKTWGINKSPYTCLTRRSNGRRKSAREMADLCYILGRIRTDIDLDVYNLSGFDPDLLLFKVSQKRLADVLSEYEIELLIGKRKKPALVLKDEANRAPRKVKPKNAQSTGVSKSRSSGVKSGSNPSNTQPQKLNKAKKSNQNKMQTSKVQTADEVQQAESEKTGKLNRRKTGILDQTSQTENQSKNKRNTLKANPNSKAKKDAAYNRTKADSSKPNPSDASNKRLSHQKNVKKQNCKFKNMHSEKGKNLKAEPPYPSKSNPNKKQTQKSNRSHPQNKRNSSAASLIPAPEAALVSLMA</sequence>
<dbReference type="InterPro" id="IPR038969">
    <property type="entry name" value="FEN"/>
</dbReference>
<evidence type="ECO:0000259" key="7">
    <source>
        <dbReference type="SMART" id="SM00475"/>
    </source>
</evidence>
<feature type="compositionally biased region" description="Basic residues" evidence="6">
    <location>
        <begin position="592"/>
        <end position="608"/>
    </location>
</feature>
<gene>
    <name evidence="8" type="ORF">BO222_12215</name>
</gene>
<dbReference type="RefSeq" id="WP_075821036.1">
    <property type="nucleotide sequence ID" value="NZ_CAPNHH010000059.1"/>
</dbReference>
<dbReference type="GO" id="GO:0003677">
    <property type="term" value="F:DNA binding"/>
    <property type="evidence" value="ECO:0007669"/>
    <property type="project" value="UniProtKB-KW"/>
</dbReference>
<comment type="function">
    <text evidence="4">5'-3' exonuclease acting preferentially on double-stranded DNA.</text>
</comment>
<feature type="compositionally biased region" description="Basic and acidic residues" evidence="6">
    <location>
        <begin position="567"/>
        <end position="580"/>
    </location>
</feature>
<feature type="compositionally biased region" description="Polar residues" evidence="6">
    <location>
        <begin position="542"/>
        <end position="551"/>
    </location>
</feature>
<feature type="compositionally biased region" description="Basic and acidic residues" evidence="6">
    <location>
        <begin position="609"/>
        <end position="618"/>
    </location>
</feature>
<dbReference type="AlphaFoldDB" id="A0A1U7NCW0"/>
<reference evidence="8 9" key="1">
    <citation type="submission" date="2016-11" db="EMBL/GenBank/DDBJ databases">
        <title>Description of two novel members of the family Erysipelotrichaceae: Ileibacterium lipovorans gen. nov., sp. nov. and Dubosiella newyorkensis, gen. nov., sp. nov.</title>
        <authorList>
            <person name="Cox L.M."/>
            <person name="Sohn J."/>
            <person name="Tyrrell K.L."/>
            <person name="Citron D.M."/>
            <person name="Lawson P.A."/>
            <person name="Patel N.B."/>
            <person name="Iizumi T."/>
            <person name="Perez-Perez G.I."/>
            <person name="Goldstein E.J."/>
            <person name="Blaser M.J."/>
        </authorList>
    </citation>
    <scope>NUCLEOTIDE SEQUENCE [LARGE SCALE GENOMIC DNA]</scope>
    <source>
        <strain evidence="8 9">NYU-BL-A3</strain>
    </source>
</reference>
<evidence type="ECO:0000256" key="1">
    <source>
        <dbReference type="ARBA" id="ARBA00022722"/>
    </source>
</evidence>
<dbReference type="SMART" id="SM00475">
    <property type="entry name" value="53EXOc"/>
    <property type="match status" value="1"/>
</dbReference>
<organism evidence="8 9">
    <name type="scientific">Ileibacterium valens</name>
    <dbReference type="NCBI Taxonomy" id="1862668"/>
    <lineage>
        <taxon>Bacteria</taxon>
        <taxon>Bacillati</taxon>
        <taxon>Bacillota</taxon>
        <taxon>Erysipelotrichia</taxon>
        <taxon>Erysipelotrichales</taxon>
        <taxon>Erysipelotrichaceae</taxon>
        <taxon>Ileibacterium</taxon>
    </lineage>
</organism>
<dbReference type="GO" id="GO:0008409">
    <property type="term" value="F:5'-3' exonuclease activity"/>
    <property type="evidence" value="ECO:0007669"/>
    <property type="project" value="InterPro"/>
</dbReference>
<dbReference type="EMBL" id="MPJW01000268">
    <property type="protein sequence ID" value="OLU36552.1"/>
    <property type="molecule type" value="Genomic_DNA"/>
</dbReference>
<dbReference type="InterPro" id="IPR020045">
    <property type="entry name" value="DNA_polI_H3TH"/>
</dbReference>
<dbReference type="Gene3D" id="3.40.50.1010">
    <property type="entry name" value="5'-nuclease"/>
    <property type="match status" value="1"/>
</dbReference>